<keyword evidence="3" id="KW-1185">Reference proteome</keyword>
<comment type="caution">
    <text evidence="2">The sequence shown here is derived from an EMBL/GenBank/DDBJ whole genome shotgun (WGS) entry which is preliminary data.</text>
</comment>
<keyword evidence="1" id="KW-0812">Transmembrane</keyword>
<keyword evidence="1" id="KW-1133">Transmembrane helix</keyword>
<reference evidence="2 3" key="1">
    <citation type="submission" date="2020-07" db="EMBL/GenBank/DDBJ databases">
        <title>Sequencing the genomes of 1000 actinobacteria strains.</title>
        <authorList>
            <person name="Klenk H.-P."/>
        </authorList>
    </citation>
    <scope>NUCLEOTIDE SEQUENCE [LARGE SCALE GENOMIC DNA]</scope>
    <source>
        <strain evidence="2 3">DSM 100723</strain>
    </source>
</reference>
<evidence type="ECO:0000313" key="2">
    <source>
        <dbReference type="EMBL" id="MBA8793653.1"/>
    </source>
</evidence>
<feature type="transmembrane region" description="Helical" evidence="1">
    <location>
        <begin position="227"/>
        <end position="249"/>
    </location>
</feature>
<sequence>MLPITMLGTDLAILLVNTTRVWLGLLPKILTIWMIGWLGYQVTLKLAILASGLSAWLSLVIFSCGFVFKLSAIVLILRLAGAELRVRELIPEDEYEDDGREGSVARLLAITLLPFLGIYTAFGQVQDAAGQLQIESKFQSGGVLSTEDITSRLNVDSGSPRHYLTVTAVVVGAYLLRRLLDKVHEHTGWRPLGIVVALVEGFFVLSALIVGGGAVSRLLSWLDNRAFVGWLAAVGRAIASAWSALLSVLPQTLVTVLSAIKDNFWPVLTQVVSQPIIWLAVAALVYGSNVISVAELWRKGKPLASRVRVARRVMERRAGRAEVRAARREQSTRAAFVREEFKEAFLGDIDDKYLPTVHSLRLILRAGAVFLGAYVLVYNAWQIAANYWQTALDRVIGGHDIVFWSTFGPAVDLITDLPLEPWRICLLAVALQRALEIFRSRAEATGSLYPEGDAPLTAGSEASRRFADRLPVGAAAAEVRA</sequence>
<accession>A0A7W3IR19</accession>
<keyword evidence="1" id="KW-0472">Membrane</keyword>
<feature type="transmembrane region" description="Helical" evidence="1">
    <location>
        <begin position="276"/>
        <end position="297"/>
    </location>
</feature>
<feature type="transmembrane region" description="Helical" evidence="1">
    <location>
        <begin position="21"/>
        <end position="40"/>
    </location>
</feature>
<dbReference type="RefSeq" id="WP_182559244.1">
    <property type="nucleotide sequence ID" value="NZ_JACGWT010000002.1"/>
</dbReference>
<protein>
    <submittedName>
        <fullName evidence="2">Uncharacterized protein</fullName>
    </submittedName>
</protein>
<organism evidence="2 3">
    <name type="scientific">Microlunatus kandeliicorticis</name>
    <dbReference type="NCBI Taxonomy" id="1759536"/>
    <lineage>
        <taxon>Bacteria</taxon>
        <taxon>Bacillati</taxon>
        <taxon>Actinomycetota</taxon>
        <taxon>Actinomycetes</taxon>
        <taxon>Propionibacteriales</taxon>
        <taxon>Propionibacteriaceae</taxon>
        <taxon>Microlunatus</taxon>
    </lineage>
</organism>
<feature type="transmembrane region" description="Helical" evidence="1">
    <location>
        <begin position="362"/>
        <end position="381"/>
    </location>
</feature>
<dbReference type="AlphaFoldDB" id="A0A7W3IR19"/>
<dbReference type="EMBL" id="JACGWT010000002">
    <property type="protein sequence ID" value="MBA8793653.1"/>
    <property type="molecule type" value="Genomic_DNA"/>
</dbReference>
<feature type="transmembrane region" description="Helical" evidence="1">
    <location>
        <begin position="192"/>
        <end position="215"/>
    </location>
</feature>
<evidence type="ECO:0000313" key="3">
    <source>
        <dbReference type="Proteomes" id="UP000523079"/>
    </source>
</evidence>
<name>A0A7W3IR19_9ACTN</name>
<proteinExistence type="predicted"/>
<evidence type="ECO:0000256" key="1">
    <source>
        <dbReference type="SAM" id="Phobius"/>
    </source>
</evidence>
<dbReference type="Proteomes" id="UP000523079">
    <property type="component" value="Unassembled WGS sequence"/>
</dbReference>
<gene>
    <name evidence="2" type="ORF">FHX74_001258</name>
</gene>
<feature type="transmembrane region" description="Helical" evidence="1">
    <location>
        <begin position="46"/>
        <end position="77"/>
    </location>
</feature>